<evidence type="ECO:0000256" key="12">
    <source>
        <dbReference type="ARBA" id="ARBA00022989"/>
    </source>
</evidence>
<protein>
    <recommendedName>
        <fullName evidence="6 19">Adenosylcobinamide-GDP ribazoletransferase</fullName>
        <ecNumber evidence="5 19">2.7.8.26</ecNumber>
    </recommendedName>
    <alternativeName>
        <fullName evidence="16 19">Cobalamin synthase</fullName>
    </alternativeName>
    <alternativeName>
        <fullName evidence="15 19">Cobalamin-5'-phosphate synthase</fullName>
    </alternativeName>
</protein>
<feature type="transmembrane region" description="Helical" evidence="19">
    <location>
        <begin position="199"/>
        <end position="216"/>
    </location>
</feature>
<proteinExistence type="inferred from homology"/>
<evidence type="ECO:0000256" key="18">
    <source>
        <dbReference type="ARBA" id="ARBA00049504"/>
    </source>
</evidence>
<dbReference type="GO" id="GO:0051073">
    <property type="term" value="F:adenosylcobinamide-GDP ribazoletransferase activity"/>
    <property type="evidence" value="ECO:0007669"/>
    <property type="project" value="UniProtKB-EC"/>
</dbReference>
<dbReference type="Proteomes" id="UP001369958">
    <property type="component" value="Chromosome"/>
</dbReference>
<evidence type="ECO:0000313" key="20">
    <source>
        <dbReference type="EMBL" id="WWT31814.1"/>
    </source>
</evidence>
<comment type="pathway">
    <text evidence="3 19">Cofactor biosynthesis; adenosylcobalamin biosynthesis; adenosylcobalamin from cob(II)yrinate a,c-diamide: step 7/7.</text>
</comment>
<keyword evidence="13 19" id="KW-0472">Membrane</keyword>
<gene>
    <name evidence="19" type="primary">cobS</name>
    <name evidence="20" type="ORF">V6617_12430</name>
</gene>
<keyword evidence="7 19" id="KW-1003">Cell membrane</keyword>
<evidence type="ECO:0000256" key="6">
    <source>
        <dbReference type="ARBA" id="ARBA00015850"/>
    </source>
</evidence>
<name>A0ABZ2HXI0_9HYPH</name>
<sequence>MSDADNRGGSSNDESSRHGADLTSDLVMALRFFSRLPTGTRLHTVPNLDRIARILPLASLLIGLGPACVLLLGVAGGISPLFAAIAAAACSAIVTGAMSEDAAADAADGLFGGSTAERRLEILKDSRHGTYGVLTIVFIVGLKAAALSALAVHGGLAVAALWLAAGLLARSGGLYVAMALPPARTAGASASAGRLSRNAFGLGLVVAFVVALVLAVPFVSPLGLLVAGVIAAVVALGWTRLCDRLVGGQTGDLIGALQALLEIALLAAFMTMIAG</sequence>
<keyword evidence="9 19" id="KW-0808">Transferase</keyword>
<dbReference type="EC" id="2.7.8.26" evidence="5 19"/>
<evidence type="ECO:0000256" key="8">
    <source>
        <dbReference type="ARBA" id="ARBA00022573"/>
    </source>
</evidence>
<comment type="catalytic activity">
    <reaction evidence="18 19">
        <text>alpha-ribazole 5'-phosphate + adenosylcob(III)inamide-GDP = adenosylcob(III)alamin 5'-phosphate + GMP + H(+)</text>
        <dbReference type="Rhea" id="RHEA:23560"/>
        <dbReference type="ChEBI" id="CHEBI:15378"/>
        <dbReference type="ChEBI" id="CHEBI:57918"/>
        <dbReference type="ChEBI" id="CHEBI:58115"/>
        <dbReference type="ChEBI" id="CHEBI:60487"/>
        <dbReference type="ChEBI" id="CHEBI:60493"/>
        <dbReference type="EC" id="2.7.8.26"/>
    </reaction>
</comment>
<evidence type="ECO:0000256" key="13">
    <source>
        <dbReference type="ARBA" id="ARBA00023136"/>
    </source>
</evidence>
<keyword evidence="12 19" id="KW-1133">Transmembrane helix</keyword>
<evidence type="ECO:0000256" key="15">
    <source>
        <dbReference type="ARBA" id="ARBA00032605"/>
    </source>
</evidence>
<accession>A0ABZ2HXI0</accession>
<keyword evidence="11 19" id="KW-0460">Magnesium</keyword>
<dbReference type="HAMAP" id="MF_00719">
    <property type="entry name" value="CobS"/>
    <property type="match status" value="1"/>
</dbReference>
<feature type="transmembrane region" description="Helical" evidence="19">
    <location>
        <begin position="81"/>
        <end position="98"/>
    </location>
</feature>
<evidence type="ECO:0000256" key="11">
    <source>
        <dbReference type="ARBA" id="ARBA00022842"/>
    </source>
</evidence>
<evidence type="ECO:0000256" key="1">
    <source>
        <dbReference type="ARBA" id="ARBA00001946"/>
    </source>
</evidence>
<dbReference type="RefSeq" id="WP_338607275.1">
    <property type="nucleotide sequence ID" value="NZ_CP146275.1"/>
</dbReference>
<evidence type="ECO:0000256" key="3">
    <source>
        <dbReference type="ARBA" id="ARBA00004663"/>
    </source>
</evidence>
<feature type="transmembrane region" description="Helical" evidence="19">
    <location>
        <begin position="253"/>
        <end position="274"/>
    </location>
</feature>
<evidence type="ECO:0000256" key="9">
    <source>
        <dbReference type="ARBA" id="ARBA00022679"/>
    </source>
</evidence>
<evidence type="ECO:0000256" key="14">
    <source>
        <dbReference type="ARBA" id="ARBA00025228"/>
    </source>
</evidence>
<feature type="transmembrane region" description="Helical" evidence="19">
    <location>
        <begin position="222"/>
        <end position="241"/>
    </location>
</feature>
<reference evidence="20 21" key="1">
    <citation type="submission" date="2024-02" db="EMBL/GenBank/DDBJ databases">
        <title>Complete genome sequence of Pelagibacterium nitratireducens ZH15.</title>
        <authorList>
            <person name="Zhao L.H."/>
        </authorList>
    </citation>
    <scope>NUCLEOTIDE SEQUENCE [LARGE SCALE GENOMIC DNA]</scope>
    <source>
        <strain evidence="20 21">ZH15</strain>
    </source>
</reference>
<feature type="transmembrane region" description="Helical" evidence="19">
    <location>
        <begin position="128"/>
        <end position="150"/>
    </location>
</feature>
<evidence type="ECO:0000256" key="10">
    <source>
        <dbReference type="ARBA" id="ARBA00022692"/>
    </source>
</evidence>
<keyword evidence="10 19" id="KW-0812">Transmembrane</keyword>
<keyword evidence="8 19" id="KW-0169">Cobalamin biosynthesis</keyword>
<dbReference type="PANTHER" id="PTHR34148:SF1">
    <property type="entry name" value="ADENOSYLCOBINAMIDE-GDP RIBAZOLETRANSFERASE"/>
    <property type="match status" value="1"/>
</dbReference>
<dbReference type="EMBL" id="CP146275">
    <property type="protein sequence ID" value="WWT31814.1"/>
    <property type="molecule type" value="Genomic_DNA"/>
</dbReference>
<evidence type="ECO:0000256" key="4">
    <source>
        <dbReference type="ARBA" id="ARBA00010561"/>
    </source>
</evidence>
<evidence type="ECO:0000256" key="19">
    <source>
        <dbReference type="HAMAP-Rule" id="MF_00719"/>
    </source>
</evidence>
<dbReference type="Pfam" id="PF02654">
    <property type="entry name" value="CobS"/>
    <property type="match status" value="1"/>
</dbReference>
<feature type="transmembrane region" description="Helical" evidence="19">
    <location>
        <begin position="54"/>
        <end position="75"/>
    </location>
</feature>
<feature type="transmembrane region" description="Helical" evidence="19">
    <location>
        <begin position="156"/>
        <end position="178"/>
    </location>
</feature>
<dbReference type="PANTHER" id="PTHR34148">
    <property type="entry name" value="ADENOSYLCOBINAMIDE-GDP RIBAZOLETRANSFERASE"/>
    <property type="match status" value="1"/>
</dbReference>
<evidence type="ECO:0000313" key="21">
    <source>
        <dbReference type="Proteomes" id="UP001369958"/>
    </source>
</evidence>
<comment type="cofactor">
    <cofactor evidence="1 19">
        <name>Mg(2+)</name>
        <dbReference type="ChEBI" id="CHEBI:18420"/>
    </cofactor>
</comment>
<evidence type="ECO:0000256" key="7">
    <source>
        <dbReference type="ARBA" id="ARBA00022475"/>
    </source>
</evidence>
<evidence type="ECO:0000256" key="16">
    <source>
        <dbReference type="ARBA" id="ARBA00032853"/>
    </source>
</evidence>
<evidence type="ECO:0000256" key="5">
    <source>
        <dbReference type="ARBA" id="ARBA00013200"/>
    </source>
</evidence>
<keyword evidence="21" id="KW-1185">Reference proteome</keyword>
<comment type="similarity">
    <text evidence="4 19">Belongs to the CobS family.</text>
</comment>
<comment type="subcellular location">
    <subcellularLocation>
        <location evidence="2 19">Cell membrane</location>
        <topology evidence="2 19">Multi-pass membrane protein</topology>
    </subcellularLocation>
</comment>
<dbReference type="InterPro" id="IPR003805">
    <property type="entry name" value="CobS"/>
</dbReference>
<comment type="function">
    <text evidence="14 19">Joins adenosylcobinamide-GDP and alpha-ribazole to generate adenosylcobalamin (Ado-cobalamin). Also synthesizes adenosylcobalamin 5'-phosphate from adenosylcobinamide-GDP and alpha-ribazole 5'-phosphate.</text>
</comment>
<evidence type="ECO:0000256" key="17">
    <source>
        <dbReference type="ARBA" id="ARBA00048623"/>
    </source>
</evidence>
<organism evidence="20 21">
    <name type="scientific">Pelagibacterium nitratireducens</name>
    <dbReference type="NCBI Taxonomy" id="1046114"/>
    <lineage>
        <taxon>Bacteria</taxon>
        <taxon>Pseudomonadati</taxon>
        <taxon>Pseudomonadota</taxon>
        <taxon>Alphaproteobacteria</taxon>
        <taxon>Hyphomicrobiales</taxon>
        <taxon>Devosiaceae</taxon>
        <taxon>Pelagibacterium</taxon>
    </lineage>
</organism>
<evidence type="ECO:0000256" key="2">
    <source>
        <dbReference type="ARBA" id="ARBA00004651"/>
    </source>
</evidence>
<comment type="catalytic activity">
    <reaction evidence="17 19">
        <text>alpha-ribazole + adenosylcob(III)inamide-GDP = adenosylcob(III)alamin + GMP + H(+)</text>
        <dbReference type="Rhea" id="RHEA:16049"/>
        <dbReference type="ChEBI" id="CHEBI:10329"/>
        <dbReference type="ChEBI" id="CHEBI:15378"/>
        <dbReference type="ChEBI" id="CHEBI:18408"/>
        <dbReference type="ChEBI" id="CHEBI:58115"/>
        <dbReference type="ChEBI" id="CHEBI:60487"/>
        <dbReference type="EC" id="2.7.8.26"/>
    </reaction>
</comment>